<feature type="transmembrane region" description="Helical" evidence="1">
    <location>
        <begin position="12"/>
        <end position="32"/>
    </location>
</feature>
<name>A0ABQ0MX65_9GAMM</name>
<keyword evidence="1" id="KW-0812">Transmembrane</keyword>
<feature type="transmembrane region" description="Helical" evidence="1">
    <location>
        <begin position="232"/>
        <end position="261"/>
    </location>
</feature>
<dbReference type="RefSeq" id="WP_057181270.1">
    <property type="nucleotide sequence ID" value="NZ_BDQM01000022.1"/>
</dbReference>
<gene>
    <name evidence="2" type="ORF">MTCD1_02586</name>
</gene>
<organism evidence="2 3">
    <name type="scientific">Colwellia marinimaniae</name>
    <dbReference type="NCBI Taxonomy" id="1513592"/>
    <lineage>
        <taxon>Bacteria</taxon>
        <taxon>Pseudomonadati</taxon>
        <taxon>Pseudomonadota</taxon>
        <taxon>Gammaproteobacteria</taxon>
        <taxon>Alteromonadales</taxon>
        <taxon>Colwelliaceae</taxon>
        <taxon>Colwellia</taxon>
    </lineage>
</organism>
<dbReference type="Proteomes" id="UP000197068">
    <property type="component" value="Unassembled WGS sequence"/>
</dbReference>
<feature type="transmembrane region" description="Helical" evidence="1">
    <location>
        <begin position="38"/>
        <end position="60"/>
    </location>
</feature>
<accession>A0ABQ0MX65</accession>
<reference evidence="2 3" key="1">
    <citation type="submission" date="2017-06" db="EMBL/GenBank/DDBJ databases">
        <title>Whole Genome Sequences of Colwellia marinimaniae MTCD1.</title>
        <authorList>
            <person name="Kusumoto H."/>
            <person name="Inoue M."/>
            <person name="Tanikawa K."/>
            <person name="Maeji H."/>
            <person name="Cameron J.H."/>
            <person name="Bartlett D.H."/>
        </authorList>
    </citation>
    <scope>NUCLEOTIDE SEQUENCE [LARGE SCALE GENOMIC DNA]</scope>
    <source>
        <strain evidence="2 3">MTCD1</strain>
    </source>
</reference>
<keyword evidence="3" id="KW-1185">Reference proteome</keyword>
<feature type="transmembrane region" description="Helical" evidence="1">
    <location>
        <begin position="67"/>
        <end position="86"/>
    </location>
</feature>
<feature type="transmembrane region" description="Helical" evidence="1">
    <location>
        <begin position="98"/>
        <end position="117"/>
    </location>
</feature>
<evidence type="ECO:0000313" key="3">
    <source>
        <dbReference type="Proteomes" id="UP000197068"/>
    </source>
</evidence>
<evidence type="ECO:0000256" key="1">
    <source>
        <dbReference type="SAM" id="Phobius"/>
    </source>
</evidence>
<feature type="transmembrane region" description="Helical" evidence="1">
    <location>
        <begin position="129"/>
        <end position="150"/>
    </location>
</feature>
<keyword evidence="1" id="KW-1133">Transmembrane helix</keyword>
<evidence type="ECO:0000313" key="2">
    <source>
        <dbReference type="EMBL" id="GAW96963.1"/>
    </source>
</evidence>
<feature type="transmembrane region" description="Helical" evidence="1">
    <location>
        <begin position="368"/>
        <end position="393"/>
    </location>
</feature>
<evidence type="ECO:0008006" key="4">
    <source>
        <dbReference type="Google" id="ProtNLM"/>
    </source>
</evidence>
<feature type="transmembrane region" description="Helical" evidence="1">
    <location>
        <begin position="170"/>
        <end position="190"/>
    </location>
</feature>
<keyword evidence="1" id="KW-0472">Membrane</keyword>
<dbReference type="EMBL" id="BDQM01000022">
    <property type="protein sequence ID" value="GAW96963.1"/>
    <property type="molecule type" value="Genomic_DNA"/>
</dbReference>
<feature type="transmembrane region" description="Helical" evidence="1">
    <location>
        <begin position="197"/>
        <end position="226"/>
    </location>
</feature>
<proteinExistence type="predicted"/>
<comment type="caution">
    <text evidence="2">The sequence shown here is derived from an EMBL/GenBank/DDBJ whole genome shotgun (WGS) entry which is preliminary data.</text>
</comment>
<feature type="transmembrane region" description="Helical" evidence="1">
    <location>
        <begin position="328"/>
        <end position="348"/>
    </location>
</feature>
<protein>
    <recommendedName>
        <fullName evidence="4">O-antigen polymerase</fullName>
    </recommendedName>
</protein>
<sequence length="405" mass="45925">MFFQQQKLSSIFFFSCFILLPFFDALNGYLVVNKIINTAGLFSPSQLGRLFFSMLLLYIIHKRKLGVLPLFIIFYLFFVEVVSGISHQSPYGVFYGLMYSYKIAYLILLVIVLSSYLKEPKDVWQLGQYLTYNLLIISFLLWFSTITGIGNSTYNAGFGTKSFFSSGNGLGLYLGIGCLFLLGLKHYGLFDVSTKRLLLIAFSIALIGSKTALILCLVNLMIICLLSKHRNIIIALFFILLILLLPKIISLLSIVFDVILFRLERSDNIFIYLGSGRLEYVADAFSQYLNSAPSIIRHFIGAGAFTSFQNPSDVVHFDTLETDLFDLFFMYGFLSVLYFSTLIIFVLYQLRVYKIFLLGMLLLSLHSVIAGHVLFNGMSSVCFVLFICISGYLSKTRKIHDKINA</sequence>